<evidence type="ECO:0000256" key="3">
    <source>
        <dbReference type="ARBA" id="ARBA00012305"/>
    </source>
</evidence>
<dbReference type="InterPro" id="IPR021135">
    <property type="entry name" value="PEP_COase"/>
</dbReference>
<dbReference type="InterPro" id="IPR022805">
    <property type="entry name" value="PEP_COase_bac/pln-type"/>
</dbReference>
<comment type="similarity">
    <text evidence="2">Belongs to the PEPCase type 1 family.</text>
</comment>
<dbReference type="Gene3D" id="1.20.1440.90">
    <property type="entry name" value="Phosphoenolpyruvate/pyruvate domain"/>
    <property type="match status" value="1"/>
</dbReference>
<dbReference type="EMBL" id="JABMIG020000048">
    <property type="protein sequence ID" value="KAL3798144.1"/>
    <property type="molecule type" value="Genomic_DNA"/>
</dbReference>
<comment type="caution">
    <text evidence="10">The sequence shown here is derived from an EMBL/GenBank/DDBJ whole genome shotgun (WGS) entry which is preliminary data.</text>
</comment>
<dbReference type="InterPro" id="IPR033129">
    <property type="entry name" value="PEPCASE_His_AS"/>
</dbReference>
<keyword evidence="6" id="KW-0120">Carbon dioxide fixation</keyword>
<name>A0ABD3QCM7_9STRA</name>
<organism evidence="10 11">
    <name type="scientific">Cyclotella cryptica</name>
    <dbReference type="NCBI Taxonomy" id="29204"/>
    <lineage>
        <taxon>Eukaryota</taxon>
        <taxon>Sar</taxon>
        <taxon>Stramenopiles</taxon>
        <taxon>Ochrophyta</taxon>
        <taxon>Bacillariophyta</taxon>
        <taxon>Coscinodiscophyceae</taxon>
        <taxon>Thalassiosirophycidae</taxon>
        <taxon>Stephanodiscales</taxon>
        <taxon>Stephanodiscaceae</taxon>
        <taxon>Cyclotella</taxon>
    </lineage>
</organism>
<dbReference type="InterPro" id="IPR018129">
    <property type="entry name" value="PEP_COase_Lys_AS"/>
</dbReference>
<evidence type="ECO:0000256" key="2">
    <source>
        <dbReference type="ARBA" id="ARBA00008346"/>
    </source>
</evidence>
<dbReference type="EC" id="4.1.1.31" evidence="3"/>
<sequence>MINNTKVSQVEPRTMRLVLASRAMAAARHAAKSQRSHLLSSLQASSAPLATSSFTARRMNEYVRHPRFSSTSSLHEPTLFTSPSAFADPIDATSDDALLRSDVRTMGTLLGEAISHHHGADVLQKVERLRSMAKESRTVSSAGEERLAPMAEFVSELTAKELVVISRAFAHFLGVANAAEAHQRCRRLKLDLEREVNEEVSLPVNGAPAPIGALHASKPDSTAGVISRLVYGKDGKSVSKEEIYKSLISQTVEIVLTAHPTQVNRRTLLEKHSRVQKILNEADSLREKSTPYHRQQLDDALRREIASIWQTDEVSRVKPTPQSEAERGTLVLETILWDSLPSFLRKLDATMKWGLGEEYGLPLTASPFKFASWMGGDRDGNPNVTPDVTREVCLTNRIKAAQLLEADVRELMGLISGNPPSVNCQSEAMQKIRMRVGEESRAPYRSYLHPVATKLANTASWAQRELKRVQKKENFDYHMANPEDVYLNEKELLEELLTVHQSLCDTGNTVVANGKLVDVIRKISAFGLTLVPLDVRQESDRHAEALDCITKYLGLGSYSDWDEATRVSWIQTQLQSRRPLIRSGIWREAESESFFTPTAVDTLETFQMISEQYEGSLGAYVISQCTSASDILAVLLLQLDAGVKKPLRVVPLFETLGDLNGAAATMEKLFSIPAYIGSLEGRKQEIMVGYSDSAKDAGRLAASWAQYETQVKLSEVAKKFSVDVVYFHGKGGTVGRGGNPNTFKAILSHAPGTINGQFRVTEQGEMISQNFGYSDRAERTLDIYTAAVLAEQHTDRPLPSKEWKDMMDKLSQISCDAYRKIVRGDQRFVPYFRAATPELELGSLNIGSRPAKRKASGGVESLRAIPWNFAWTQTRLNLPTWLGVGEAIGEVLSSKDEKTLRTMYNEWDSFRTTIDLVEMILSKSDSSVARHYERVLVSDPQALELGGEIREIHDATERAVLDLAGHKTLSEHDTLLQRLMAVRNPYVDCLNVLQAETLKRLRKSEGTAEEDVLKDALLTTITGVANGMGNTG</sequence>
<dbReference type="NCBIfam" id="NF000584">
    <property type="entry name" value="PRK00009.1"/>
    <property type="match status" value="1"/>
</dbReference>
<dbReference type="Proteomes" id="UP001516023">
    <property type="component" value="Unassembled WGS sequence"/>
</dbReference>
<dbReference type="HAMAP" id="MF_00595">
    <property type="entry name" value="PEPcase_type1"/>
    <property type="match status" value="1"/>
</dbReference>
<keyword evidence="4" id="KW-0460">Magnesium</keyword>
<reference evidence="10 11" key="1">
    <citation type="journal article" date="2020" name="G3 (Bethesda)">
        <title>Improved Reference Genome for Cyclotella cryptica CCMP332, a Model for Cell Wall Morphogenesis, Salinity Adaptation, and Lipid Production in Diatoms (Bacillariophyta).</title>
        <authorList>
            <person name="Roberts W.R."/>
            <person name="Downey K.M."/>
            <person name="Ruck E.C."/>
            <person name="Traller J.C."/>
            <person name="Alverson A.J."/>
        </authorList>
    </citation>
    <scope>NUCLEOTIDE SEQUENCE [LARGE SCALE GENOMIC DNA]</scope>
    <source>
        <strain evidence="10 11">CCMP332</strain>
    </source>
</reference>
<keyword evidence="11" id="KW-1185">Reference proteome</keyword>
<evidence type="ECO:0000256" key="9">
    <source>
        <dbReference type="PROSITE-ProRule" id="PRU10112"/>
    </source>
</evidence>
<dbReference type="PROSITE" id="PS00393">
    <property type="entry name" value="PEPCASE_2"/>
    <property type="match status" value="1"/>
</dbReference>
<comment type="catalytic activity">
    <reaction evidence="7">
        <text>oxaloacetate + phosphate = phosphoenolpyruvate + hydrogencarbonate</text>
        <dbReference type="Rhea" id="RHEA:28370"/>
        <dbReference type="ChEBI" id="CHEBI:16452"/>
        <dbReference type="ChEBI" id="CHEBI:17544"/>
        <dbReference type="ChEBI" id="CHEBI:43474"/>
        <dbReference type="ChEBI" id="CHEBI:58702"/>
        <dbReference type="EC" id="4.1.1.31"/>
    </reaction>
</comment>
<dbReference type="PROSITE" id="PS00781">
    <property type="entry name" value="PEPCASE_1"/>
    <property type="match status" value="1"/>
</dbReference>
<dbReference type="InterPro" id="IPR015813">
    <property type="entry name" value="Pyrv/PenolPyrv_kinase-like_dom"/>
</dbReference>
<evidence type="ECO:0000256" key="4">
    <source>
        <dbReference type="ARBA" id="ARBA00022842"/>
    </source>
</evidence>
<dbReference type="SUPFAM" id="SSF51621">
    <property type="entry name" value="Phosphoenolpyruvate/pyruvate domain"/>
    <property type="match status" value="1"/>
</dbReference>
<keyword evidence="5" id="KW-0456">Lyase</keyword>
<evidence type="ECO:0000256" key="6">
    <source>
        <dbReference type="ARBA" id="ARBA00023300"/>
    </source>
</evidence>
<dbReference type="Pfam" id="PF00311">
    <property type="entry name" value="PEPcase"/>
    <property type="match status" value="1"/>
</dbReference>
<dbReference type="GO" id="GO:0008964">
    <property type="term" value="F:phosphoenolpyruvate carboxylase activity"/>
    <property type="evidence" value="ECO:0007669"/>
    <property type="project" value="UniProtKB-EC"/>
</dbReference>
<evidence type="ECO:0000256" key="7">
    <source>
        <dbReference type="ARBA" id="ARBA00048995"/>
    </source>
</evidence>
<dbReference type="PRINTS" id="PR00150">
    <property type="entry name" value="PEPCARBXLASE"/>
</dbReference>
<dbReference type="PANTHER" id="PTHR30523">
    <property type="entry name" value="PHOSPHOENOLPYRUVATE CARBOXYLASE"/>
    <property type="match status" value="1"/>
</dbReference>
<accession>A0ABD3QCM7</accession>
<evidence type="ECO:0000256" key="5">
    <source>
        <dbReference type="ARBA" id="ARBA00023239"/>
    </source>
</evidence>
<dbReference type="AlphaFoldDB" id="A0ABD3QCM7"/>
<feature type="active site" evidence="8">
    <location>
        <position position="259"/>
    </location>
</feature>
<evidence type="ECO:0000313" key="11">
    <source>
        <dbReference type="Proteomes" id="UP001516023"/>
    </source>
</evidence>
<proteinExistence type="inferred from homology"/>
<dbReference type="GO" id="GO:0015977">
    <property type="term" value="P:carbon fixation"/>
    <property type="evidence" value="ECO:0007669"/>
    <property type="project" value="UniProtKB-KW"/>
</dbReference>
<dbReference type="PANTHER" id="PTHR30523:SF6">
    <property type="entry name" value="PHOSPHOENOLPYRUVATE CARBOXYLASE"/>
    <property type="match status" value="1"/>
</dbReference>
<evidence type="ECO:0000313" key="10">
    <source>
        <dbReference type="EMBL" id="KAL3798144.1"/>
    </source>
</evidence>
<evidence type="ECO:0000256" key="1">
    <source>
        <dbReference type="ARBA" id="ARBA00001946"/>
    </source>
</evidence>
<evidence type="ECO:0000256" key="8">
    <source>
        <dbReference type="PROSITE-ProRule" id="PRU10111"/>
    </source>
</evidence>
<feature type="active site" evidence="9">
    <location>
        <position position="695"/>
    </location>
</feature>
<comment type="cofactor">
    <cofactor evidence="1">
        <name>Mg(2+)</name>
        <dbReference type="ChEBI" id="CHEBI:18420"/>
    </cofactor>
</comment>
<gene>
    <name evidence="10" type="ORF">HJC23_005705</name>
</gene>
<protein>
    <recommendedName>
        <fullName evidence="3">phosphoenolpyruvate carboxylase</fullName>
        <ecNumber evidence="3">4.1.1.31</ecNumber>
    </recommendedName>
</protein>